<dbReference type="EMBL" id="DXCL01000042">
    <property type="protein sequence ID" value="HIZ04000.1"/>
    <property type="molecule type" value="Genomic_DNA"/>
</dbReference>
<evidence type="ECO:0000256" key="2">
    <source>
        <dbReference type="ARBA" id="ARBA00010699"/>
    </source>
</evidence>
<accession>A0A9D2D003</accession>
<evidence type="ECO:0000256" key="4">
    <source>
        <dbReference type="ARBA" id="ARBA00016014"/>
    </source>
</evidence>
<dbReference type="GO" id="GO:0005829">
    <property type="term" value="C:cytosol"/>
    <property type="evidence" value="ECO:0007669"/>
    <property type="project" value="TreeGrafter"/>
</dbReference>
<evidence type="ECO:0000256" key="5">
    <source>
        <dbReference type="ARBA" id="ARBA00022679"/>
    </source>
</evidence>
<evidence type="ECO:0000259" key="10">
    <source>
        <dbReference type="Pfam" id="PF02911"/>
    </source>
</evidence>
<dbReference type="Gene3D" id="3.40.50.170">
    <property type="entry name" value="Formyl transferase, N-terminal domain"/>
    <property type="match status" value="1"/>
</dbReference>
<comment type="caution">
    <text evidence="11">The sequence shown here is derived from an EMBL/GenBank/DDBJ whole genome shotgun (WGS) entry which is preliminary data.</text>
</comment>
<evidence type="ECO:0000256" key="6">
    <source>
        <dbReference type="ARBA" id="ARBA00022917"/>
    </source>
</evidence>
<sequence>MMKIVYAGAPEFSVAPLKSLSEAGFRVIAVVTQPDKPVGRKAVLTPTPLKSYALSQGIPVYDFAKIREHAAELRALGADVMITCAYGQLLTQEVLDAFPAGVYNIHASLLPRWRGASPIQHAILAGDIQTGVTVMKTDIGLDTGDMLLCEKTPVLPDDTAGTLSEKLSSLGGECIVRAMKELEAGAAAFAKQDGARATVCKKIGKEDCLTDFARPAEEVCRLIRAMNPSPLAYAFLKGKLVNFYFAEPCGAQADAAAAPGEVVRADKTGVYVAAGGGYVKITELQLEGGKRMRAADAVNGRKIAAGDIFAKERA</sequence>
<evidence type="ECO:0000256" key="1">
    <source>
        <dbReference type="ARBA" id="ARBA00002606"/>
    </source>
</evidence>
<feature type="domain" description="Formyl transferase C-terminal" evidence="10">
    <location>
        <begin position="202"/>
        <end position="301"/>
    </location>
</feature>
<dbReference type="PANTHER" id="PTHR11138">
    <property type="entry name" value="METHIONYL-TRNA FORMYLTRANSFERASE"/>
    <property type="match status" value="1"/>
</dbReference>
<proteinExistence type="inferred from homology"/>
<dbReference type="AlphaFoldDB" id="A0A9D2D003"/>
<comment type="similarity">
    <text evidence="2 8">Belongs to the Fmt family.</text>
</comment>
<dbReference type="Proteomes" id="UP000824132">
    <property type="component" value="Unassembled WGS sequence"/>
</dbReference>
<dbReference type="Pfam" id="PF00551">
    <property type="entry name" value="Formyl_trans_N"/>
    <property type="match status" value="1"/>
</dbReference>
<comment type="catalytic activity">
    <reaction evidence="7 8">
        <text>L-methionyl-tRNA(fMet) + (6R)-10-formyltetrahydrofolate = N-formyl-L-methionyl-tRNA(fMet) + (6S)-5,6,7,8-tetrahydrofolate + H(+)</text>
        <dbReference type="Rhea" id="RHEA:24380"/>
        <dbReference type="Rhea" id="RHEA-COMP:9952"/>
        <dbReference type="Rhea" id="RHEA-COMP:9953"/>
        <dbReference type="ChEBI" id="CHEBI:15378"/>
        <dbReference type="ChEBI" id="CHEBI:57453"/>
        <dbReference type="ChEBI" id="CHEBI:78530"/>
        <dbReference type="ChEBI" id="CHEBI:78844"/>
        <dbReference type="ChEBI" id="CHEBI:195366"/>
        <dbReference type="EC" id="2.1.2.9"/>
    </reaction>
</comment>
<dbReference type="PANTHER" id="PTHR11138:SF5">
    <property type="entry name" value="METHIONYL-TRNA FORMYLTRANSFERASE, MITOCHONDRIAL"/>
    <property type="match status" value="1"/>
</dbReference>
<dbReference type="InterPro" id="IPR011034">
    <property type="entry name" value="Formyl_transferase-like_C_sf"/>
</dbReference>
<reference evidence="11" key="1">
    <citation type="journal article" date="2021" name="PeerJ">
        <title>Extensive microbial diversity within the chicken gut microbiome revealed by metagenomics and culture.</title>
        <authorList>
            <person name="Gilroy R."/>
            <person name="Ravi A."/>
            <person name="Getino M."/>
            <person name="Pursley I."/>
            <person name="Horton D.L."/>
            <person name="Alikhan N.F."/>
            <person name="Baker D."/>
            <person name="Gharbi K."/>
            <person name="Hall N."/>
            <person name="Watson M."/>
            <person name="Adriaenssens E.M."/>
            <person name="Foster-Nyarko E."/>
            <person name="Jarju S."/>
            <person name="Secka A."/>
            <person name="Antonio M."/>
            <person name="Oren A."/>
            <person name="Chaudhuri R.R."/>
            <person name="La Ragione R."/>
            <person name="Hildebrand F."/>
            <person name="Pallen M.J."/>
        </authorList>
    </citation>
    <scope>NUCLEOTIDE SEQUENCE</scope>
    <source>
        <strain evidence="11">CHK187-5294</strain>
    </source>
</reference>
<dbReference type="InterPro" id="IPR001555">
    <property type="entry name" value="GART_AS"/>
</dbReference>
<evidence type="ECO:0000256" key="3">
    <source>
        <dbReference type="ARBA" id="ARBA00012261"/>
    </source>
</evidence>
<dbReference type="SUPFAM" id="SSF53328">
    <property type="entry name" value="Formyltransferase"/>
    <property type="match status" value="1"/>
</dbReference>
<comment type="function">
    <text evidence="1 8">Attaches a formyl group to the free amino group of methionyl-tRNA(fMet). The formyl group appears to play a dual role in the initiator identity of N-formylmethionyl-tRNA by promoting its recognition by IF2 and preventing the misappropriation of this tRNA by the elongation apparatus.</text>
</comment>
<dbReference type="InterPro" id="IPR002376">
    <property type="entry name" value="Formyl_transf_N"/>
</dbReference>
<evidence type="ECO:0000256" key="8">
    <source>
        <dbReference type="HAMAP-Rule" id="MF_00182"/>
    </source>
</evidence>
<keyword evidence="5 8" id="KW-0808">Transferase</keyword>
<dbReference type="InterPro" id="IPR041711">
    <property type="entry name" value="Met-tRNA-FMT_N"/>
</dbReference>
<dbReference type="Pfam" id="PF02911">
    <property type="entry name" value="Formyl_trans_C"/>
    <property type="match status" value="1"/>
</dbReference>
<dbReference type="InterPro" id="IPR036477">
    <property type="entry name" value="Formyl_transf_N_sf"/>
</dbReference>
<evidence type="ECO:0000256" key="7">
    <source>
        <dbReference type="ARBA" id="ARBA00048558"/>
    </source>
</evidence>
<feature type="binding site" evidence="8">
    <location>
        <begin position="108"/>
        <end position="111"/>
    </location>
    <ligand>
        <name>(6S)-5,6,7,8-tetrahydrofolate</name>
        <dbReference type="ChEBI" id="CHEBI:57453"/>
    </ligand>
</feature>
<dbReference type="PROSITE" id="PS00373">
    <property type="entry name" value="GART"/>
    <property type="match status" value="1"/>
</dbReference>
<keyword evidence="6 8" id="KW-0648">Protein biosynthesis</keyword>
<dbReference type="InterPro" id="IPR044135">
    <property type="entry name" value="Met-tRNA-FMT_C"/>
</dbReference>
<dbReference type="HAMAP" id="MF_00182">
    <property type="entry name" value="Formyl_trans"/>
    <property type="match status" value="1"/>
</dbReference>
<dbReference type="InterPro" id="IPR005794">
    <property type="entry name" value="Fmt"/>
</dbReference>
<feature type="domain" description="Formyl transferase N-terminal" evidence="9">
    <location>
        <begin position="3"/>
        <end position="178"/>
    </location>
</feature>
<reference evidence="11" key="2">
    <citation type="submission" date="2021-04" db="EMBL/GenBank/DDBJ databases">
        <authorList>
            <person name="Gilroy R."/>
        </authorList>
    </citation>
    <scope>NUCLEOTIDE SEQUENCE</scope>
    <source>
        <strain evidence="11">CHK187-5294</strain>
    </source>
</reference>
<dbReference type="Gene3D" id="3.10.25.10">
    <property type="entry name" value="Formyl transferase, C-terminal domain"/>
    <property type="match status" value="1"/>
</dbReference>
<dbReference type="NCBIfam" id="TIGR00460">
    <property type="entry name" value="fmt"/>
    <property type="match status" value="1"/>
</dbReference>
<dbReference type="GO" id="GO:0004479">
    <property type="term" value="F:methionyl-tRNA formyltransferase activity"/>
    <property type="evidence" value="ECO:0007669"/>
    <property type="project" value="UniProtKB-UniRule"/>
</dbReference>
<evidence type="ECO:0000313" key="11">
    <source>
        <dbReference type="EMBL" id="HIZ04000.1"/>
    </source>
</evidence>
<dbReference type="InterPro" id="IPR037022">
    <property type="entry name" value="Formyl_trans_C_sf"/>
</dbReference>
<dbReference type="SUPFAM" id="SSF50486">
    <property type="entry name" value="FMT C-terminal domain-like"/>
    <property type="match status" value="1"/>
</dbReference>
<name>A0A9D2D003_9FIRM</name>
<protein>
    <recommendedName>
        <fullName evidence="4 8">Methionyl-tRNA formyltransferase</fullName>
        <ecNumber evidence="3 8">2.1.2.9</ecNumber>
    </recommendedName>
</protein>
<evidence type="ECO:0000313" key="12">
    <source>
        <dbReference type="Proteomes" id="UP000824132"/>
    </source>
</evidence>
<dbReference type="CDD" id="cd08704">
    <property type="entry name" value="Met_tRNA_FMT_C"/>
    <property type="match status" value="1"/>
</dbReference>
<evidence type="ECO:0000259" key="9">
    <source>
        <dbReference type="Pfam" id="PF00551"/>
    </source>
</evidence>
<dbReference type="InterPro" id="IPR005793">
    <property type="entry name" value="Formyl_trans_C"/>
</dbReference>
<organism evidence="11 12">
    <name type="scientific">Candidatus Borkfalkia avistercoris</name>
    <dbReference type="NCBI Taxonomy" id="2838504"/>
    <lineage>
        <taxon>Bacteria</taxon>
        <taxon>Bacillati</taxon>
        <taxon>Bacillota</taxon>
        <taxon>Clostridia</taxon>
        <taxon>Christensenellales</taxon>
        <taxon>Christensenellaceae</taxon>
        <taxon>Candidatus Borkfalkia</taxon>
    </lineage>
</organism>
<dbReference type="CDD" id="cd08646">
    <property type="entry name" value="FMT_core_Met-tRNA-FMT_N"/>
    <property type="match status" value="1"/>
</dbReference>
<dbReference type="EC" id="2.1.2.9" evidence="3 8"/>
<gene>
    <name evidence="8 11" type="primary">fmt</name>
    <name evidence="11" type="ORF">H9727_06915</name>
</gene>